<dbReference type="Gene3D" id="3.40.1820.10">
    <property type="entry name" value="DnaQ-like 3'-5' exonuclease"/>
    <property type="match status" value="1"/>
</dbReference>
<dbReference type="Pfam" id="PF00136">
    <property type="entry name" value="DNA_pol_B"/>
    <property type="match status" value="1"/>
</dbReference>
<dbReference type="EC" id="2.7.7.7" evidence="2"/>
<reference evidence="10" key="1">
    <citation type="submission" date="2018-05" db="EMBL/GenBank/DDBJ databases">
        <authorList>
            <person name="Lanie J.A."/>
            <person name="Ng W.-L."/>
            <person name="Kazmierczak K.M."/>
            <person name="Andrzejewski T.M."/>
            <person name="Davidsen T.M."/>
            <person name="Wayne K.J."/>
            <person name="Tettelin H."/>
            <person name="Glass J.I."/>
            <person name="Rusch D."/>
            <person name="Podicherti R."/>
            <person name="Tsui H.-C.T."/>
            <person name="Winkler M.E."/>
        </authorList>
    </citation>
    <scope>NUCLEOTIDE SEQUENCE</scope>
</reference>
<dbReference type="PROSITE" id="PS00116">
    <property type="entry name" value="DNA_POLYMERASE_B"/>
    <property type="match status" value="1"/>
</dbReference>
<keyword evidence="3" id="KW-0808">Transferase</keyword>
<feature type="domain" description="DNA-directed DNA polymerase family B multifunctional" evidence="8">
    <location>
        <begin position="340"/>
        <end position="710"/>
    </location>
</feature>
<keyword evidence="5" id="KW-0239">DNA-directed DNA polymerase</keyword>
<dbReference type="PRINTS" id="PR00106">
    <property type="entry name" value="DNAPOLB"/>
</dbReference>
<evidence type="ECO:0000256" key="6">
    <source>
        <dbReference type="ARBA" id="ARBA00023125"/>
    </source>
</evidence>
<comment type="catalytic activity">
    <reaction evidence="7">
        <text>DNA(n) + a 2'-deoxyribonucleoside 5'-triphosphate = DNA(n+1) + diphosphate</text>
        <dbReference type="Rhea" id="RHEA:22508"/>
        <dbReference type="Rhea" id="RHEA-COMP:17339"/>
        <dbReference type="Rhea" id="RHEA-COMP:17340"/>
        <dbReference type="ChEBI" id="CHEBI:33019"/>
        <dbReference type="ChEBI" id="CHEBI:61560"/>
        <dbReference type="ChEBI" id="CHEBI:173112"/>
        <dbReference type="EC" id="2.7.7.7"/>
    </reaction>
</comment>
<dbReference type="InterPro" id="IPR006133">
    <property type="entry name" value="DNA-dir_DNA_pol_B_exonuc"/>
</dbReference>
<dbReference type="InterPro" id="IPR050240">
    <property type="entry name" value="DNA_pol_type-B"/>
</dbReference>
<evidence type="ECO:0000256" key="1">
    <source>
        <dbReference type="ARBA" id="ARBA00005755"/>
    </source>
</evidence>
<dbReference type="GO" id="GO:0006261">
    <property type="term" value="P:DNA-templated DNA replication"/>
    <property type="evidence" value="ECO:0007669"/>
    <property type="project" value="TreeGrafter"/>
</dbReference>
<dbReference type="GO" id="GO:0000166">
    <property type="term" value="F:nucleotide binding"/>
    <property type="evidence" value="ECO:0007669"/>
    <property type="project" value="InterPro"/>
</dbReference>
<keyword evidence="4" id="KW-0548">Nucleotidyltransferase</keyword>
<dbReference type="Gene3D" id="3.30.420.10">
    <property type="entry name" value="Ribonuclease H-like superfamily/Ribonuclease H"/>
    <property type="match status" value="1"/>
</dbReference>
<dbReference type="EMBL" id="UINC01015744">
    <property type="protein sequence ID" value="SVA66070.1"/>
    <property type="molecule type" value="Genomic_DNA"/>
</dbReference>
<dbReference type="InterPro" id="IPR006134">
    <property type="entry name" value="DNA-dir_DNA_pol_B_multi_dom"/>
</dbReference>
<name>A0A381XN46_9ZZZZ</name>
<dbReference type="InterPro" id="IPR043502">
    <property type="entry name" value="DNA/RNA_pol_sf"/>
</dbReference>
<dbReference type="Gene3D" id="3.30.342.10">
    <property type="entry name" value="DNA Polymerase, chain B, domain 1"/>
    <property type="match status" value="1"/>
</dbReference>
<dbReference type="SUPFAM" id="SSF56672">
    <property type="entry name" value="DNA/RNA polymerases"/>
    <property type="match status" value="1"/>
</dbReference>
<organism evidence="10">
    <name type="scientific">marine metagenome</name>
    <dbReference type="NCBI Taxonomy" id="408172"/>
    <lineage>
        <taxon>unclassified sequences</taxon>
        <taxon>metagenomes</taxon>
        <taxon>ecological metagenomes</taxon>
    </lineage>
</organism>
<evidence type="ECO:0000259" key="9">
    <source>
        <dbReference type="Pfam" id="PF03104"/>
    </source>
</evidence>
<evidence type="ECO:0000256" key="2">
    <source>
        <dbReference type="ARBA" id="ARBA00012417"/>
    </source>
</evidence>
<dbReference type="SUPFAM" id="SSF53098">
    <property type="entry name" value="Ribonuclease H-like"/>
    <property type="match status" value="1"/>
</dbReference>
<dbReference type="InterPro" id="IPR023211">
    <property type="entry name" value="DNA_pol_palm_dom_sf"/>
</dbReference>
<dbReference type="Pfam" id="PF03104">
    <property type="entry name" value="DNA_pol_B_exo1"/>
    <property type="match status" value="1"/>
</dbReference>
<keyword evidence="6" id="KW-0238">DNA-binding</keyword>
<dbReference type="InterPro" id="IPR006172">
    <property type="entry name" value="DNA-dir_DNA_pol_B"/>
</dbReference>
<dbReference type="GO" id="GO:0003887">
    <property type="term" value="F:DNA-directed DNA polymerase activity"/>
    <property type="evidence" value="ECO:0007669"/>
    <property type="project" value="UniProtKB-KW"/>
</dbReference>
<dbReference type="GO" id="GO:0003677">
    <property type="term" value="F:DNA binding"/>
    <property type="evidence" value="ECO:0007669"/>
    <property type="project" value="UniProtKB-KW"/>
</dbReference>
<dbReference type="InterPro" id="IPR012337">
    <property type="entry name" value="RNaseH-like_sf"/>
</dbReference>
<protein>
    <recommendedName>
        <fullName evidence="2">DNA-directed DNA polymerase</fullName>
        <ecNumber evidence="2">2.7.7.7</ecNumber>
    </recommendedName>
</protein>
<feature type="non-terminal residue" evidence="10">
    <location>
        <position position="786"/>
    </location>
</feature>
<dbReference type="InterPro" id="IPR036397">
    <property type="entry name" value="RNaseH_sf"/>
</dbReference>
<proteinExistence type="inferred from homology"/>
<evidence type="ECO:0000256" key="4">
    <source>
        <dbReference type="ARBA" id="ARBA00022695"/>
    </source>
</evidence>
<evidence type="ECO:0000256" key="3">
    <source>
        <dbReference type="ARBA" id="ARBA00022679"/>
    </source>
</evidence>
<dbReference type="AlphaFoldDB" id="A0A381XN46"/>
<evidence type="ECO:0000259" key="8">
    <source>
        <dbReference type="Pfam" id="PF00136"/>
    </source>
</evidence>
<accession>A0A381XN46</accession>
<dbReference type="InterPro" id="IPR017964">
    <property type="entry name" value="DNA-dir_DNA_pol_B_CS"/>
</dbReference>
<dbReference type="PANTHER" id="PTHR10322:SF23">
    <property type="entry name" value="DNA POLYMERASE DELTA CATALYTIC SUBUNIT"/>
    <property type="match status" value="1"/>
</dbReference>
<evidence type="ECO:0000313" key="10">
    <source>
        <dbReference type="EMBL" id="SVA66070.1"/>
    </source>
</evidence>
<dbReference type="Gene3D" id="3.90.1600.10">
    <property type="entry name" value="Palm domain of DNA polymerase"/>
    <property type="match status" value="1"/>
</dbReference>
<sequence>MKFYTYVAKIGNRIYTREVDNKGETYSGYTSFKPTLYLPAPPDKSDYKSLDNEYLGSHTFDSIKDCQSFLSSYDGTVNYSIHGNRNYVSQYITETYPDLQWDSTKIEIFNLDIETSIENGFPDIRIANSAITAITVYSSTADRYFVFGMGKYNPDQPDKAISYFESDTEREMLKLFIDWWAINIPDIVTGWNIKFFDIPYIINRLKRFGLKAELLSPIKNLYEKNIKIAGKDNQTYLITGVSVLDYLDLYKKYTYKIRESYRLDYIGKVELGLRKDQDEIPGYELYKTDYQKFINYNIRDVEIVKKLDDKMKLMDLIITMAYDSGINFEDVFSPVKTWESIIYRFLKEKKISIPAKKEQNSTRTIEGGYVKDPQVGLHNWVVSFDLASLYPHLIQQYNISPETLHTGIVCADSENIGVEGLLEQKLDTDYLKQTELTLTPNGQHFTLKKKGFLPQLMNKMYNDRVIYKKKMLEEQQKLESGIYKNKQEVINNISTFNNIQMSKKILLNSAYGALANQYFLYYSPEQAEAITMSGQLSIRWIEKHINKYINKLLSTEDNDYVIAIDTDSIYVTFDKLVNTVLPKGTEIARVVSFLDTVCKDKIESHIEASYKLLDTYLNAYEQKMFMEREVIADKGIWTAKKRYILNVYNNEGVSYKEPKLKIMGLESVRSSTPEWCRDNLHELIKIIITTNEKTVIKSIDDYRDQFKKLKFIDIAFPRSVRGLDKYKSSKDIYIKATPIHVRGVLLYNHFLKEQKLTNKYELIRDGDKIKFAYLKEPNKIGENVIA</sequence>
<gene>
    <name evidence="10" type="ORF">METZ01_LOCUS118924</name>
</gene>
<dbReference type="PANTHER" id="PTHR10322">
    <property type="entry name" value="DNA POLYMERASE CATALYTIC SUBUNIT"/>
    <property type="match status" value="1"/>
</dbReference>
<feature type="domain" description="DNA-directed DNA polymerase family B exonuclease" evidence="9">
    <location>
        <begin position="104"/>
        <end position="266"/>
    </location>
</feature>
<dbReference type="SMART" id="SM00486">
    <property type="entry name" value="POLBc"/>
    <property type="match status" value="1"/>
</dbReference>
<evidence type="ECO:0000256" key="7">
    <source>
        <dbReference type="ARBA" id="ARBA00049244"/>
    </source>
</evidence>
<evidence type="ECO:0000256" key="5">
    <source>
        <dbReference type="ARBA" id="ARBA00022932"/>
    </source>
</evidence>
<comment type="similarity">
    <text evidence="1">Belongs to the DNA polymerase type-B family.</text>
</comment>